<dbReference type="GO" id="GO:0003779">
    <property type="term" value="F:actin binding"/>
    <property type="evidence" value="ECO:0007669"/>
    <property type="project" value="InterPro"/>
</dbReference>
<accession>A0A7J6RQW3</accession>
<dbReference type="Proteomes" id="UP000574390">
    <property type="component" value="Unassembled WGS sequence"/>
</dbReference>
<dbReference type="SUPFAM" id="SSF47050">
    <property type="entry name" value="VHP, Villin headpiece domain"/>
    <property type="match status" value="1"/>
</dbReference>
<reference evidence="3 4" key="1">
    <citation type="submission" date="2020-04" db="EMBL/GenBank/DDBJ databases">
        <title>Perkinsus olseni comparative genomics.</title>
        <authorList>
            <person name="Bogema D.R."/>
        </authorList>
    </citation>
    <scope>NUCLEOTIDE SEQUENCE [LARGE SCALE GENOMIC DNA]</scope>
    <source>
        <strain evidence="3">ATCC PRA-205</strain>
    </source>
</reference>
<feature type="compositionally biased region" description="Polar residues" evidence="1">
    <location>
        <begin position="129"/>
        <end position="153"/>
    </location>
</feature>
<proteinExistence type="predicted"/>
<dbReference type="PROSITE" id="PS51089">
    <property type="entry name" value="HP"/>
    <property type="match status" value="1"/>
</dbReference>
<name>A0A7J6RQW3_PEROL</name>
<evidence type="ECO:0000256" key="1">
    <source>
        <dbReference type="SAM" id="MobiDB-lite"/>
    </source>
</evidence>
<feature type="compositionally biased region" description="Polar residues" evidence="1">
    <location>
        <begin position="93"/>
        <end position="120"/>
    </location>
</feature>
<gene>
    <name evidence="3" type="ORF">FOZ62_026241</name>
</gene>
<dbReference type="Gene3D" id="1.10.950.10">
    <property type="entry name" value="Villin headpiece domain"/>
    <property type="match status" value="1"/>
</dbReference>
<dbReference type="InterPro" id="IPR036886">
    <property type="entry name" value="Villin_headpiece_dom_sf"/>
</dbReference>
<dbReference type="Pfam" id="PF02209">
    <property type="entry name" value="VHP"/>
    <property type="match status" value="1"/>
</dbReference>
<sequence length="314" mass="33807">MREGNKKKQQQQREGSESAVTEEPVDEVKGDDSPLEYLDVDAGTEGKEEALPTEDPSVEESHGDTAVVSPAEAAAAEKPAEDAVTSSEKEEAQPTTALPSSEAITQQAAVDTAVPTTPVQRQEEHLDDSQLTTPQTKVNPYSPQTSATASPLDTSEVVVDRPAEVGSSKAPYVQTPSTAAVEAPPVDDQTRFKWKVQNTGYLQSSLRASLSTDYTTIRASGNCAHSQLRPKILPSGADAPVADKRTFDDPNKVKYPLEQLLGLAENLPAGVNPTKREAYLSEEDFTTVFGKGSKDFYSMPVWKQRTAKKAVGLF</sequence>
<protein>
    <recommendedName>
        <fullName evidence="2">HP domain-containing protein</fullName>
    </recommendedName>
</protein>
<dbReference type="SMART" id="SM00153">
    <property type="entry name" value="VHP"/>
    <property type="match status" value="1"/>
</dbReference>
<comment type="caution">
    <text evidence="3">The sequence shown here is derived from an EMBL/GenBank/DDBJ whole genome shotgun (WGS) entry which is preliminary data.</text>
</comment>
<feature type="compositionally biased region" description="Low complexity" evidence="1">
    <location>
        <begin position="66"/>
        <end position="77"/>
    </location>
</feature>
<evidence type="ECO:0000313" key="3">
    <source>
        <dbReference type="EMBL" id="KAF4723088.1"/>
    </source>
</evidence>
<evidence type="ECO:0000259" key="2">
    <source>
        <dbReference type="PROSITE" id="PS51089"/>
    </source>
</evidence>
<dbReference type="AlphaFoldDB" id="A0A7J6RQW3"/>
<feature type="region of interest" description="Disordered" evidence="1">
    <location>
        <begin position="1"/>
        <end position="177"/>
    </location>
</feature>
<dbReference type="GO" id="GO:0007010">
    <property type="term" value="P:cytoskeleton organization"/>
    <property type="evidence" value="ECO:0007669"/>
    <property type="project" value="InterPro"/>
</dbReference>
<feature type="domain" description="HP" evidence="2">
    <location>
        <begin position="249"/>
        <end position="314"/>
    </location>
</feature>
<evidence type="ECO:0000313" key="4">
    <source>
        <dbReference type="Proteomes" id="UP000574390"/>
    </source>
</evidence>
<dbReference type="InterPro" id="IPR003128">
    <property type="entry name" value="Villin_headpiece"/>
</dbReference>
<dbReference type="EMBL" id="JABANM010020286">
    <property type="protein sequence ID" value="KAF4723088.1"/>
    <property type="molecule type" value="Genomic_DNA"/>
</dbReference>
<organism evidence="3 4">
    <name type="scientific">Perkinsus olseni</name>
    <name type="common">Perkinsus atlanticus</name>
    <dbReference type="NCBI Taxonomy" id="32597"/>
    <lineage>
        <taxon>Eukaryota</taxon>
        <taxon>Sar</taxon>
        <taxon>Alveolata</taxon>
        <taxon>Perkinsozoa</taxon>
        <taxon>Perkinsea</taxon>
        <taxon>Perkinsida</taxon>
        <taxon>Perkinsidae</taxon>
        <taxon>Perkinsus</taxon>
    </lineage>
</organism>